<proteinExistence type="inferred from homology"/>
<name>A0A2A7UWN0_COMTR</name>
<comment type="caution">
    <text evidence="4">The sequence shown here is derived from an EMBL/GenBank/DDBJ whole genome shotgun (WGS) entry which is preliminary data.</text>
</comment>
<dbReference type="GeneID" id="80801843"/>
<accession>A0A2A7UWN0</accession>
<dbReference type="Gene3D" id="3.40.50.1820">
    <property type="entry name" value="alpha/beta hydrolase"/>
    <property type="match status" value="1"/>
</dbReference>
<evidence type="ECO:0000259" key="3">
    <source>
        <dbReference type="Pfam" id="PF07859"/>
    </source>
</evidence>
<dbReference type="PROSITE" id="PS01173">
    <property type="entry name" value="LIPASE_GDXG_HIS"/>
    <property type="match status" value="1"/>
</dbReference>
<evidence type="ECO:0000256" key="2">
    <source>
        <dbReference type="ARBA" id="ARBA00022801"/>
    </source>
</evidence>
<dbReference type="EMBL" id="PDEA01000001">
    <property type="protein sequence ID" value="PEH89654.1"/>
    <property type="molecule type" value="Genomic_DNA"/>
</dbReference>
<dbReference type="OrthoDB" id="9794445at2"/>
<dbReference type="PANTHER" id="PTHR48081:SF8">
    <property type="entry name" value="ALPHA_BETA HYDROLASE FOLD-3 DOMAIN-CONTAINING PROTEIN-RELATED"/>
    <property type="match status" value="1"/>
</dbReference>
<keyword evidence="5" id="KW-1185">Reference proteome</keyword>
<organism evidence="4 5">
    <name type="scientific">Comamonas terrigena</name>
    <dbReference type="NCBI Taxonomy" id="32013"/>
    <lineage>
        <taxon>Bacteria</taxon>
        <taxon>Pseudomonadati</taxon>
        <taxon>Pseudomonadota</taxon>
        <taxon>Betaproteobacteria</taxon>
        <taxon>Burkholderiales</taxon>
        <taxon>Comamonadaceae</taxon>
        <taxon>Comamonas</taxon>
    </lineage>
</organism>
<evidence type="ECO:0000256" key="1">
    <source>
        <dbReference type="ARBA" id="ARBA00010515"/>
    </source>
</evidence>
<dbReference type="AlphaFoldDB" id="A0A2A7UWN0"/>
<dbReference type="Proteomes" id="UP000220246">
    <property type="component" value="Unassembled WGS sequence"/>
</dbReference>
<comment type="similarity">
    <text evidence="1">Belongs to the 'GDXG' lipolytic enzyme family.</text>
</comment>
<dbReference type="GO" id="GO:0016787">
    <property type="term" value="F:hydrolase activity"/>
    <property type="evidence" value="ECO:0007669"/>
    <property type="project" value="UniProtKB-KW"/>
</dbReference>
<dbReference type="InterPro" id="IPR013094">
    <property type="entry name" value="AB_hydrolase_3"/>
</dbReference>
<dbReference type="InterPro" id="IPR029058">
    <property type="entry name" value="AB_hydrolase_fold"/>
</dbReference>
<dbReference type="STRING" id="1219032.GCA_001515545_00267"/>
<dbReference type="PANTHER" id="PTHR48081">
    <property type="entry name" value="AB HYDROLASE SUPERFAMILY PROTEIN C4A8.06C"/>
    <property type="match status" value="1"/>
</dbReference>
<dbReference type="InterPro" id="IPR050300">
    <property type="entry name" value="GDXG_lipolytic_enzyme"/>
</dbReference>
<feature type="domain" description="Alpha/beta hydrolase fold-3" evidence="3">
    <location>
        <begin position="92"/>
        <end position="308"/>
    </location>
</feature>
<gene>
    <name evidence="4" type="ORF">CRM82_14555</name>
</gene>
<keyword evidence="2 4" id="KW-0378">Hydrolase</keyword>
<dbReference type="SUPFAM" id="SSF53474">
    <property type="entry name" value="alpha/beta-Hydrolases"/>
    <property type="match status" value="1"/>
</dbReference>
<reference evidence="5" key="1">
    <citation type="submission" date="2017-09" db="EMBL/GenBank/DDBJ databases">
        <title>FDA dAtabase for Regulatory Grade micrObial Sequences (FDA-ARGOS): Supporting development and validation of Infectious Disease Dx tests.</title>
        <authorList>
            <person name="Minogue T."/>
            <person name="Wolcott M."/>
            <person name="Wasieloski L."/>
            <person name="Aguilar W."/>
            <person name="Moore D."/>
            <person name="Tallon L."/>
            <person name="Sadzewicz L."/>
            <person name="Ott S."/>
            <person name="Zhao X."/>
            <person name="Nagaraj S."/>
            <person name="Vavikolanu K."/>
            <person name="Aluvathingal J."/>
            <person name="Nadendla S."/>
            <person name="Sichtig H."/>
        </authorList>
    </citation>
    <scope>NUCLEOTIDE SEQUENCE [LARGE SCALE GENOMIC DNA]</scope>
    <source>
        <strain evidence="5">FDAARGOS_394</strain>
    </source>
</reference>
<evidence type="ECO:0000313" key="4">
    <source>
        <dbReference type="EMBL" id="PEH89654.1"/>
    </source>
</evidence>
<evidence type="ECO:0000313" key="5">
    <source>
        <dbReference type="Proteomes" id="UP000220246"/>
    </source>
</evidence>
<protein>
    <submittedName>
        <fullName evidence="4">Alpha/beta hydrolase</fullName>
    </submittedName>
</protein>
<sequence length="342" mass="36591">MTASASPDLSDLSALDPALARTLQRFARLDADTPTPQLDYAGRRRLLSTLQAQLLRSPLPGMVRTDHFVPAPGREITVRSYQKGSAPSPQTLVWLHGGGWMVGDLNTHDDLCEHLAQFTGHTVLSVHYRRTPENPFPAPLDDVTAVLQWLHRMQGVLPFARDSVLLGGDSAGAHLALACALRHAAAPQPADAGQPARPARLHGLLLFYPPIAPEQDHPSMQAFSEGFGLTRSAMARYWQELGGAEGADARCRLPASCTDTLPRLPPAVVCTASHDILRDEGEAFARQLQAAGVPTRLLRAPGMVHGFARMLTASPQARQQVEQACHALAALLHGATAGSAAA</sequence>
<dbReference type="Pfam" id="PF07859">
    <property type="entry name" value="Abhydrolase_3"/>
    <property type="match status" value="1"/>
</dbReference>
<dbReference type="RefSeq" id="WP_066532647.1">
    <property type="nucleotide sequence ID" value="NZ_PDEA01000001.1"/>
</dbReference>
<dbReference type="InterPro" id="IPR002168">
    <property type="entry name" value="Lipase_GDXG_HIS_AS"/>
</dbReference>